<proteinExistence type="predicted"/>
<accession>A0A834MU17</accession>
<dbReference type="EMBL" id="JACSDZ010000017">
    <property type="protein sequence ID" value="KAF7384485.1"/>
    <property type="molecule type" value="Genomic_DNA"/>
</dbReference>
<organism evidence="2 3">
    <name type="scientific">Vespula germanica</name>
    <name type="common">German yellow jacket</name>
    <name type="synonym">Paravespula germanica</name>
    <dbReference type="NCBI Taxonomy" id="30212"/>
    <lineage>
        <taxon>Eukaryota</taxon>
        <taxon>Metazoa</taxon>
        <taxon>Ecdysozoa</taxon>
        <taxon>Arthropoda</taxon>
        <taxon>Hexapoda</taxon>
        <taxon>Insecta</taxon>
        <taxon>Pterygota</taxon>
        <taxon>Neoptera</taxon>
        <taxon>Endopterygota</taxon>
        <taxon>Hymenoptera</taxon>
        <taxon>Apocrita</taxon>
        <taxon>Aculeata</taxon>
        <taxon>Vespoidea</taxon>
        <taxon>Vespidae</taxon>
        <taxon>Vespinae</taxon>
        <taxon>Vespula</taxon>
    </lineage>
</organism>
<dbReference type="AlphaFoldDB" id="A0A834MU17"/>
<evidence type="ECO:0000313" key="2">
    <source>
        <dbReference type="EMBL" id="KAF7384485.1"/>
    </source>
</evidence>
<sequence length="136" mass="14311">MLRFQEFHRVDVRESGVERCREEKRREGGEEVARRWVGKEGGRDRREQTPVECTVGKGGGRRVWFLWKHIASTAPTLVDPTGGPTRVASVTVNVGEEGANWKRPNAATWGGGSGGGSGSGSGSGSGGSDGDGGGTV</sequence>
<feature type="region of interest" description="Disordered" evidence="1">
    <location>
        <begin position="98"/>
        <end position="136"/>
    </location>
</feature>
<evidence type="ECO:0000313" key="3">
    <source>
        <dbReference type="Proteomes" id="UP000617340"/>
    </source>
</evidence>
<dbReference type="Proteomes" id="UP000617340">
    <property type="component" value="Unassembled WGS sequence"/>
</dbReference>
<comment type="caution">
    <text evidence="2">The sequence shown here is derived from an EMBL/GenBank/DDBJ whole genome shotgun (WGS) entry which is preliminary data.</text>
</comment>
<feature type="compositionally biased region" description="Gly residues" evidence="1">
    <location>
        <begin position="109"/>
        <end position="136"/>
    </location>
</feature>
<reference evidence="2" key="1">
    <citation type="journal article" date="2020" name="G3 (Bethesda)">
        <title>High-Quality Assemblies for Three Invasive Social Wasps from the &lt;i&gt;Vespula&lt;/i&gt; Genus.</title>
        <authorList>
            <person name="Harrop T.W.R."/>
            <person name="Guhlin J."/>
            <person name="McLaughlin G.M."/>
            <person name="Permina E."/>
            <person name="Stockwell P."/>
            <person name="Gilligan J."/>
            <person name="Le Lec M.F."/>
            <person name="Gruber M.A.M."/>
            <person name="Quinn O."/>
            <person name="Lovegrove M."/>
            <person name="Duncan E.J."/>
            <person name="Remnant E.J."/>
            <person name="Van Eeckhoven J."/>
            <person name="Graham B."/>
            <person name="Knapp R.A."/>
            <person name="Langford K.W."/>
            <person name="Kronenberg Z."/>
            <person name="Press M.O."/>
            <person name="Eacker S.M."/>
            <person name="Wilson-Rankin E.E."/>
            <person name="Purcell J."/>
            <person name="Lester P.J."/>
            <person name="Dearden P.K."/>
        </authorList>
    </citation>
    <scope>NUCLEOTIDE SEQUENCE</scope>
    <source>
        <strain evidence="2">Linc-1</strain>
    </source>
</reference>
<protein>
    <submittedName>
        <fullName evidence="2">Uncharacterized protein</fullName>
    </submittedName>
</protein>
<gene>
    <name evidence="2" type="ORF">HZH68_014097</name>
</gene>
<evidence type="ECO:0000256" key="1">
    <source>
        <dbReference type="SAM" id="MobiDB-lite"/>
    </source>
</evidence>
<name>A0A834MU17_VESGE</name>
<keyword evidence="3" id="KW-1185">Reference proteome</keyword>